<keyword evidence="7 9" id="KW-0472">Membrane</keyword>
<evidence type="ECO:0000256" key="8">
    <source>
        <dbReference type="ARBA" id="ARBA00034708"/>
    </source>
</evidence>
<evidence type="ECO:0000256" key="7">
    <source>
        <dbReference type="ARBA" id="ARBA00023136"/>
    </source>
</evidence>
<evidence type="ECO:0000313" key="10">
    <source>
        <dbReference type="EMBL" id="MFD2232973.1"/>
    </source>
</evidence>
<comment type="similarity">
    <text evidence="8">Belongs to the anion channel-forming bestrophin (TC 1.A.46) family.</text>
</comment>
<dbReference type="Pfam" id="PF25539">
    <property type="entry name" value="Bestrophin_2"/>
    <property type="match status" value="1"/>
</dbReference>
<comment type="caution">
    <text evidence="10">The sequence shown here is derived from an EMBL/GenBank/DDBJ whole genome shotgun (WGS) entry which is preliminary data.</text>
</comment>
<proteinExistence type="inferred from homology"/>
<dbReference type="InterPro" id="IPR044669">
    <property type="entry name" value="YneE/VCCN1/2-like"/>
</dbReference>
<organism evidence="10 11">
    <name type="scientific">Phaeospirillum tilakii</name>
    <dbReference type="NCBI Taxonomy" id="741673"/>
    <lineage>
        <taxon>Bacteria</taxon>
        <taxon>Pseudomonadati</taxon>
        <taxon>Pseudomonadota</taxon>
        <taxon>Alphaproteobacteria</taxon>
        <taxon>Rhodospirillales</taxon>
        <taxon>Rhodospirillaceae</taxon>
        <taxon>Phaeospirillum</taxon>
    </lineage>
</organism>
<keyword evidence="4 9" id="KW-0812">Transmembrane</keyword>
<evidence type="ECO:0000313" key="11">
    <source>
        <dbReference type="Proteomes" id="UP001597296"/>
    </source>
</evidence>
<dbReference type="PANTHER" id="PTHR33281">
    <property type="entry name" value="UPF0187 PROTEIN YNEE"/>
    <property type="match status" value="1"/>
</dbReference>
<gene>
    <name evidence="10" type="ORF">ACFSNB_04060</name>
</gene>
<feature type="transmembrane region" description="Helical" evidence="9">
    <location>
        <begin position="26"/>
        <end position="46"/>
    </location>
</feature>
<dbReference type="EMBL" id="JBHUIY010000005">
    <property type="protein sequence ID" value="MFD2232973.1"/>
    <property type="molecule type" value="Genomic_DNA"/>
</dbReference>
<accession>A0ABW5CAB2</accession>
<keyword evidence="5 9" id="KW-1133">Transmembrane helix</keyword>
<keyword evidence="2" id="KW-0813">Transport</keyword>
<name>A0ABW5CAB2_9PROT</name>
<evidence type="ECO:0000256" key="5">
    <source>
        <dbReference type="ARBA" id="ARBA00022989"/>
    </source>
</evidence>
<keyword evidence="6" id="KW-0406">Ion transport</keyword>
<evidence type="ECO:0000256" key="2">
    <source>
        <dbReference type="ARBA" id="ARBA00022448"/>
    </source>
</evidence>
<dbReference type="PANTHER" id="PTHR33281:SF19">
    <property type="entry name" value="VOLTAGE-DEPENDENT ANION CHANNEL-FORMING PROTEIN YNEE"/>
    <property type="match status" value="1"/>
</dbReference>
<sequence>MIIRDRPPGWRLFFAVRGSILHRIKWEVLTTVTIATIVTLVHGRVFEIKVTLTPIPFSLIGLALAIFLGFRNSATYDRWWEGRRHWGDLTIQCRSLARLILAHLGRADPVLAAVQVRRLIAFAHLLRHALRETPDQDSAAFLSPADQVMLADSANRTDALLRAISRDLAEASAARRIEPIQCARIEDALTALARVQAGCERIKGTPLPFSYTLLLHRTAHLYCLLLPFGLIDSIGYTTPLVVGLISYTFFGLDTIADEIENPFGLLPNHLPLEAICRRIEIDLRDALGETDLPPPLAPVESCLM</sequence>
<evidence type="ECO:0000256" key="3">
    <source>
        <dbReference type="ARBA" id="ARBA00022475"/>
    </source>
</evidence>
<feature type="transmembrane region" description="Helical" evidence="9">
    <location>
        <begin position="52"/>
        <end position="70"/>
    </location>
</feature>
<keyword evidence="3" id="KW-1003">Cell membrane</keyword>
<protein>
    <submittedName>
        <fullName evidence="10">Bestrophin family protein</fullName>
    </submittedName>
</protein>
<dbReference type="RefSeq" id="WP_377314739.1">
    <property type="nucleotide sequence ID" value="NZ_JBHUIY010000005.1"/>
</dbReference>
<evidence type="ECO:0000256" key="9">
    <source>
        <dbReference type="SAM" id="Phobius"/>
    </source>
</evidence>
<reference evidence="11" key="1">
    <citation type="journal article" date="2019" name="Int. J. Syst. Evol. Microbiol.">
        <title>The Global Catalogue of Microorganisms (GCM) 10K type strain sequencing project: providing services to taxonomists for standard genome sequencing and annotation.</title>
        <authorList>
            <consortium name="The Broad Institute Genomics Platform"/>
            <consortium name="The Broad Institute Genome Sequencing Center for Infectious Disease"/>
            <person name="Wu L."/>
            <person name="Ma J."/>
        </authorList>
    </citation>
    <scope>NUCLEOTIDE SEQUENCE [LARGE SCALE GENOMIC DNA]</scope>
    <source>
        <strain evidence="11">KCTC 15012</strain>
    </source>
</reference>
<evidence type="ECO:0000256" key="1">
    <source>
        <dbReference type="ARBA" id="ARBA00004651"/>
    </source>
</evidence>
<evidence type="ECO:0000256" key="4">
    <source>
        <dbReference type="ARBA" id="ARBA00022692"/>
    </source>
</evidence>
<comment type="subcellular location">
    <subcellularLocation>
        <location evidence="1">Cell membrane</location>
        <topology evidence="1">Multi-pass membrane protein</topology>
    </subcellularLocation>
</comment>
<dbReference type="Proteomes" id="UP001597296">
    <property type="component" value="Unassembled WGS sequence"/>
</dbReference>
<evidence type="ECO:0000256" key="6">
    <source>
        <dbReference type="ARBA" id="ARBA00023065"/>
    </source>
</evidence>
<keyword evidence="11" id="KW-1185">Reference proteome</keyword>